<name>A0A4Z1JBA3_9HELO</name>
<keyword evidence="2 5" id="KW-0812">Transmembrane</keyword>
<feature type="transmembrane region" description="Helical" evidence="5">
    <location>
        <begin position="73"/>
        <end position="101"/>
    </location>
</feature>
<comment type="caution">
    <text evidence="6">The sequence shown here is derived from an EMBL/GenBank/DDBJ whole genome shotgun (WGS) entry which is preliminary data.</text>
</comment>
<evidence type="ECO:0000313" key="7">
    <source>
        <dbReference type="Proteomes" id="UP000297229"/>
    </source>
</evidence>
<keyword evidence="4 5" id="KW-0472">Membrane</keyword>
<evidence type="ECO:0000256" key="5">
    <source>
        <dbReference type="SAM" id="Phobius"/>
    </source>
</evidence>
<dbReference type="AlphaFoldDB" id="A0A4Z1JBA3"/>
<reference evidence="6 7" key="1">
    <citation type="submission" date="2017-12" db="EMBL/GenBank/DDBJ databases">
        <title>Comparative genomics of Botrytis spp.</title>
        <authorList>
            <person name="Valero-Jimenez C.A."/>
            <person name="Tapia P."/>
            <person name="Veloso J."/>
            <person name="Silva-Moreno E."/>
            <person name="Staats M."/>
            <person name="Valdes J.H."/>
            <person name="Van Kan J.A.L."/>
        </authorList>
    </citation>
    <scope>NUCLEOTIDE SEQUENCE [LARGE SCALE GENOMIC DNA]</scope>
    <source>
        <strain evidence="6 7">Be9601</strain>
    </source>
</reference>
<dbReference type="SUPFAM" id="SSF103473">
    <property type="entry name" value="MFS general substrate transporter"/>
    <property type="match status" value="1"/>
</dbReference>
<feature type="transmembrane region" description="Helical" evidence="5">
    <location>
        <begin position="113"/>
        <end position="132"/>
    </location>
</feature>
<sequence>MVGLSYLGPGLGAVVSPNGALCAGQVGDKLLIRLARRNQGRGEPEHRLWLFVLTATFCPVGLILWGVGAAHSVHWFGLIFAMFILSASITIAIPVSCNYAIDTYQQLGGQAMAAAFISLAQVLVFLVFVTWGKGWRAGSKERYWTMVEESAKRGLAH</sequence>
<keyword evidence="3 5" id="KW-1133">Transmembrane helix</keyword>
<dbReference type="PANTHER" id="PTHR23502:SF30">
    <property type="entry name" value="TRANSPORTER, PUTATIVE (AFU_ORTHOLOGUE AFUA_8G04702)-RELATED"/>
    <property type="match status" value="1"/>
</dbReference>
<evidence type="ECO:0008006" key="8">
    <source>
        <dbReference type="Google" id="ProtNLM"/>
    </source>
</evidence>
<gene>
    <name evidence="6" type="ORF">BELL_0649g00040</name>
</gene>
<dbReference type="OrthoDB" id="5215911at2759"/>
<evidence type="ECO:0000256" key="3">
    <source>
        <dbReference type="ARBA" id="ARBA00022989"/>
    </source>
</evidence>
<dbReference type="GO" id="GO:0022857">
    <property type="term" value="F:transmembrane transporter activity"/>
    <property type="evidence" value="ECO:0007669"/>
    <property type="project" value="TreeGrafter"/>
</dbReference>
<evidence type="ECO:0000313" key="6">
    <source>
        <dbReference type="EMBL" id="TGO70896.1"/>
    </source>
</evidence>
<comment type="subcellular location">
    <subcellularLocation>
        <location evidence="1">Membrane</location>
        <topology evidence="1">Multi-pass membrane protein</topology>
    </subcellularLocation>
</comment>
<feature type="transmembrane region" description="Helical" evidence="5">
    <location>
        <begin position="48"/>
        <end position="67"/>
    </location>
</feature>
<dbReference type="STRING" id="278938.A0A4Z1JBA3"/>
<dbReference type="GO" id="GO:0005886">
    <property type="term" value="C:plasma membrane"/>
    <property type="evidence" value="ECO:0007669"/>
    <property type="project" value="TreeGrafter"/>
</dbReference>
<protein>
    <recommendedName>
        <fullName evidence="8">Major facilitator superfamily (MFS) profile domain-containing protein</fullName>
    </recommendedName>
</protein>
<accession>A0A4Z1JBA3</accession>
<dbReference type="InterPro" id="IPR036259">
    <property type="entry name" value="MFS_trans_sf"/>
</dbReference>
<dbReference type="PANTHER" id="PTHR23502">
    <property type="entry name" value="MAJOR FACILITATOR SUPERFAMILY"/>
    <property type="match status" value="1"/>
</dbReference>
<organism evidence="6 7">
    <name type="scientific">Botrytis elliptica</name>
    <dbReference type="NCBI Taxonomy" id="278938"/>
    <lineage>
        <taxon>Eukaryota</taxon>
        <taxon>Fungi</taxon>
        <taxon>Dikarya</taxon>
        <taxon>Ascomycota</taxon>
        <taxon>Pezizomycotina</taxon>
        <taxon>Leotiomycetes</taxon>
        <taxon>Helotiales</taxon>
        <taxon>Sclerotiniaceae</taxon>
        <taxon>Botrytis</taxon>
    </lineage>
</organism>
<keyword evidence="7" id="KW-1185">Reference proteome</keyword>
<dbReference type="EMBL" id="PQXM01000647">
    <property type="protein sequence ID" value="TGO70896.1"/>
    <property type="molecule type" value="Genomic_DNA"/>
</dbReference>
<dbReference type="Proteomes" id="UP000297229">
    <property type="component" value="Unassembled WGS sequence"/>
</dbReference>
<evidence type="ECO:0000256" key="1">
    <source>
        <dbReference type="ARBA" id="ARBA00004141"/>
    </source>
</evidence>
<evidence type="ECO:0000256" key="4">
    <source>
        <dbReference type="ARBA" id="ARBA00023136"/>
    </source>
</evidence>
<proteinExistence type="predicted"/>
<evidence type="ECO:0000256" key="2">
    <source>
        <dbReference type="ARBA" id="ARBA00022692"/>
    </source>
</evidence>